<feature type="compositionally biased region" description="Polar residues" evidence="1">
    <location>
        <begin position="364"/>
        <end position="391"/>
    </location>
</feature>
<feature type="compositionally biased region" description="Low complexity" evidence="1">
    <location>
        <begin position="403"/>
        <end position="425"/>
    </location>
</feature>
<proteinExistence type="predicted"/>
<dbReference type="RefSeq" id="XP_009547027.1">
    <property type="nucleotide sequence ID" value="XM_009548732.1"/>
</dbReference>
<dbReference type="OrthoDB" id="10004641at2759"/>
<gene>
    <name evidence="3" type="ORF">HETIRDRAFT_427405</name>
</gene>
<feature type="region of interest" description="Disordered" evidence="1">
    <location>
        <begin position="360"/>
        <end position="432"/>
    </location>
</feature>
<dbReference type="InParanoid" id="W4K355"/>
<name>W4K355_HETIT</name>
<evidence type="ECO:0000256" key="1">
    <source>
        <dbReference type="SAM" id="MobiDB-lite"/>
    </source>
</evidence>
<dbReference type="Proteomes" id="UP000030671">
    <property type="component" value="Unassembled WGS sequence"/>
</dbReference>
<feature type="compositionally biased region" description="Basic and acidic residues" evidence="1">
    <location>
        <begin position="712"/>
        <end position="728"/>
    </location>
</feature>
<feature type="region of interest" description="Disordered" evidence="1">
    <location>
        <begin position="708"/>
        <end position="728"/>
    </location>
</feature>
<reference evidence="3 4" key="1">
    <citation type="journal article" date="2012" name="New Phytol.">
        <title>Insight into trade-off between wood decay and parasitism from the genome of a fungal forest pathogen.</title>
        <authorList>
            <person name="Olson A."/>
            <person name="Aerts A."/>
            <person name="Asiegbu F."/>
            <person name="Belbahri L."/>
            <person name="Bouzid O."/>
            <person name="Broberg A."/>
            <person name="Canback B."/>
            <person name="Coutinho P.M."/>
            <person name="Cullen D."/>
            <person name="Dalman K."/>
            <person name="Deflorio G."/>
            <person name="van Diepen L.T."/>
            <person name="Dunand C."/>
            <person name="Duplessis S."/>
            <person name="Durling M."/>
            <person name="Gonthier P."/>
            <person name="Grimwood J."/>
            <person name="Fossdal C.G."/>
            <person name="Hansson D."/>
            <person name="Henrissat B."/>
            <person name="Hietala A."/>
            <person name="Himmelstrand K."/>
            <person name="Hoffmeister D."/>
            <person name="Hogberg N."/>
            <person name="James T.Y."/>
            <person name="Karlsson M."/>
            <person name="Kohler A."/>
            <person name="Kues U."/>
            <person name="Lee Y.H."/>
            <person name="Lin Y.C."/>
            <person name="Lind M."/>
            <person name="Lindquist E."/>
            <person name="Lombard V."/>
            <person name="Lucas S."/>
            <person name="Lunden K."/>
            <person name="Morin E."/>
            <person name="Murat C."/>
            <person name="Park J."/>
            <person name="Raffaello T."/>
            <person name="Rouze P."/>
            <person name="Salamov A."/>
            <person name="Schmutz J."/>
            <person name="Solheim H."/>
            <person name="Stahlberg J."/>
            <person name="Velez H."/>
            <person name="de Vries R.P."/>
            <person name="Wiebenga A."/>
            <person name="Woodward S."/>
            <person name="Yakovlev I."/>
            <person name="Garbelotto M."/>
            <person name="Martin F."/>
            <person name="Grigoriev I.V."/>
            <person name="Stenlid J."/>
        </authorList>
    </citation>
    <scope>NUCLEOTIDE SEQUENCE [LARGE SCALE GENOMIC DNA]</scope>
    <source>
        <strain evidence="3 4">TC 32-1</strain>
    </source>
</reference>
<evidence type="ECO:0000259" key="2">
    <source>
        <dbReference type="PROSITE" id="PS00028"/>
    </source>
</evidence>
<dbReference type="Gene3D" id="3.30.160.60">
    <property type="entry name" value="Classic Zinc Finger"/>
    <property type="match status" value="1"/>
</dbReference>
<keyword evidence="4" id="KW-1185">Reference proteome</keyword>
<protein>
    <recommendedName>
        <fullName evidence="2">C2H2-type domain-containing protein</fullName>
    </recommendedName>
</protein>
<dbReference type="AlphaFoldDB" id="W4K355"/>
<dbReference type="EMBL" id="KI925459">
    <property type="protein sequence ID" value="ETW80252.1"/>
    <property type="molecule type" value="Genomic_DNA"/>
</dbReference>
<organism evidence="3 4">
    <name type="scientific">Heterobasidion irregulare (strain TC 32-1)</name>
    <dbReference type="NCBI Taxonomy" id="747525"/>
    <lineage>
        <taxon>Eukaryota</taxon>
        <taxon>Fungi</taxon>
        <taxon>Dikarya</taxon>
        <taxon>Basidiomycota</taxon>
        <taxon>Agaricomycotina</taxon>
        <taxon>Agaricomycetes</taxon>
        <taxon>Russulales</taxon>
        <taxon>Bondarzewiaceae</taxon>
        <taxon>Heterobasidion</taxon>
        <taxon>Heterobasidion annosum species complex</taxon>
    </lineage>
</organism>
<feature type="region of interest" description="Disordered" evidence="1">
    <location>
        <begin position="160"/>
        <end position="183"/>
    </location>
</feature>
<sequence length="728" mass="79937">MYDLDELIQTVFEDVRDGVPIVGSNYSDNMRQSDAFPSTDTPASNYYVQDTYSLPTSLPNSISFGAMFVPDENGHRCQTTITPQTFSPFPDGLRPTFHHEPPAATSSEYFVVAHAPLPPPPIAHMSRRAEDDGLGWHVSKCRRLDDMNVVERIHPCSEHAGPSGFPRTHDDTEGNALKRNNYSTRTSDGKGFFPAVGLAPVAEQSSAQGLWPTMTSSVAIQRHSAQMPYVATKYSDYPFTFTLGSQPASAASRVDTQFNSTSNTTTEYELGFSEPPFIEEPFVQGPSQVLSWGLAQQPPQRRAQAHRDETSFQVAGPSRFPGSELPWPAGAAEDHVFPSCWTSFETTGYSLQSSLAPVVEQHSQDQPVEQRSFCAQSRQHSSQARRTSASSPRPLPIPVAELSFSSASQTSTSSSSRARSSNPAPKKGKKKAAQMPYLLAKVKCHLCRDGFRRGSELHTHWKTNKHRLRVLEAENPGVIVTVADLPPNCVCPSCGNGYTTPHAVNRHLKTCRGGIESSERGSQDGEGGSKVTRASHVDFLEAVPPAVWNESRGMKMIDGSETIASRRKGKSRSRDGKVVTRRVGLATLFSIFSMSPTTSLLTSVNYISSANFHLDDEPLTLALTEAIKRLFESAWPETEMVRGTGSFMAIEFLNTDRGPTHLYGYWTSGSYTGGHTWLHCHPVDAETIGPMTYRANLPDVSWELLNSPAESDSMKPTKESREIVDIGK</sequence>
<dbReference type="InterPro" id="IPR013087">
    <property type="entry name" value="Znf_C2H2_type"/>
</dbReference>
<evidence type="ECO:0000313" key="4">
    <source>
        <dbReference type="Proteomes" id="UP000030671"/>
    </source>
</evidence>
<dbReference type="HOGENOM" id="CLU_022952_0_0_1"/>
<evidence type="ECO:0000313" key="3">
    <source>
        <dbReference type="EMBL" id="ETW80252.1"/>
    </source>
</evidence>
<dbReference type="KEGG" id="hir:HETIRDRAFT_427405"/>
<dbReference type="PROSITE" id="PS00028">
    <property type="entry name" value="ZINC_FINGER_C2H2_1"/>
    <property type="match status" value="1"/>
</dbReference>
<feature type="domain" description="C2H2-type" evidence="2">
    <location>
        <begin position="444"/>
        <end position="466"/>
    </location>
</feature>
<feature type="region of interest" description="Disordered" evidence="1">
    <location>
        <begin position="301"/>
        <end position="327"/>
    </location>
</feature>
<dbReference type="GeneID" id="20674208"/>
<accession>W4K355</accession>